<evidence type="ECO:0000313" key="1">
    <source>
        <dbReference type="EMBL" id="TVY04195.1"/>
    </source>
</evidence>
<dbReference type="Proteomes" id="UP000316330">
    <property type="component" value="Unassembled WGS sequence"/>
</dbReference>
<protein>
    <submittedName>
        <fullName evidence="1">Uncharacterized protein</fullName>
    </submittedName>
</protein>
<accession>A0A559JWC6</accession>
<evidence type="ECO:0000313" key="2">
    <source>
        <dbReference type="Proteomes" id="UP000316330"/>
    </source>
</evidence>
<sequence>MIKSRAGLILGGAALLLALSPSARKIVRNWAVKGTETVLDLTDMAKDAGAAAQSKIRYLSRVDDEMFSSDTERRF</sequence>
<keyword evidence="2" id="KW-1185">Reference proteome</keyword>
<name>A0A559JWC6_9BACL</name>
<comment type="caution">
    <text evidence="1">The sequence shown here is derived from an EMBL/GenBank/DDBJ whole genome shotgun (WGS) entry which is preliminary data.</text>
</comment>
<dbReference type="AlphaFoldDB" id="A0A559JWC6"/>
<dbReference type="EMBL" id="VNJJ01000001">
    <property type="protein sequence ID" value="TVY04195.1"/>
    <property type="molecule type" value="Genomic_DNA"/>
</dbReference>
<reference evidence="1 2" key="1">
    <citation type="submission" date="2019-07" db="EMBL/GenBank/DDBJ databases">
        <authorList>
            <person name="Kim J."/>
        </authorList>
    </citation>
    <scope>NUCLEOTIDE SEQUENCE [LARGE SCALE GENOMIC DNA]</scope>
    <source>
        <strain evidence="1 2">G13</strain>
    </source>
</reference>
<dbReference type="RefSeq" id="WP_144697416.1">
    <property type="nucleotide sequence ID" value="NZ_VNJJ01000001.1"/>
</dbReference>
<organism evidence="1 2">
    <name type="scientific">Cohnella terricola</name>
    <dbReference type="NCBI Taxonomy" id="1289167"/>
    <lineage>
        <taxon>Bacteria</taxon>
        <taxon>Bacillati</taxon>
        <taxon>Bacillota</taxon>
        <taxon>Bacilli</taxon>
        <taxon>Bacillales</taxon>
        <taxon>Paenibacillaceae</taxon>
        <taxon>Cohnella</taxon>
    </lineage>
</organism>
<gene>
    <name evidence="1" type="ORF">FPZ45_00930</name>
</gene>
<proteinExistence type="predicted"/>
<dbReference type="OrthoDB" id="2636156at2"/>